<dbReference type="STRING" id="1123243.SAMN02745190_02366"/>
<evidence type="ECO:0000256" key="1">
    <source>
        <dbReference type="SAM" id="Phobius"/>
    </source>
</evidence>
<dbReference type="AlphaFoldDB" id="A0A1M5ALZ7"/>
<organism evidence="2 3">
    <name type="scientific">Schwartzia succinivorans DSM 10502</name>
    <dbReference type="NCBI Taxonomy" id="1123243"/>
    <lineage>
        <taxon>Bacteria</taxon>
        <taxon>Bacillati</taxon>
        <taxon>Bacillota</taxon>
        <taxon>Negativicutes</taxon>
        <taxon>Selenomonadales</taxon>
        <taxon>Selenomonadaceae</taxon>
        <taxon>Schwartzia</taxon>
    </lineage>
</organism>
<evidence type="ECO:0000313" key="2">
    <source>
        <dbReference type="EMBL" id="SHF31298.1"/>
    </source>
</evidence>
<sequence length="175" mass="19817">MTNLSRITSKITKFIFRLFCLILGLHVLFIVFLLAAGTYKVMLSWTLLDVSQEYKKIDAYEGIVLKDYNKQKAYKRSFCGLTETDEPADFSYHGEQLNSTAHDTLQRLAPGNAGHIGQCTLSPDGRRILYVKANPSDEADPTDIVDYSYNVLNLDDGTVLEYFRNPRAGLGVEWH</sequence>
<evidence type="ECO:0000313" key="3">
    <source>
        <dbReference type="Proteomes" id="UP000184404"/>
    </source>
</evidence>
<accession>A0A1M5ALZ7</accession>
<reference evidence="2 3" key="1">
    <citation type="submission" date="2016-11" db="EMBL/GenBank/DDBJ databases">
        <authorList>
            <person name="Jaros S."/>
            <person name="Januszkiewicz K."/>
            <person name="Wedrychowicz H."/>
        </authorList>
    </citation>
    <scope>NUCLEOTIDE SEQUENCE [LARGE SCALE GENOMIC DNA]</scope>
    <source>
        <strain evidence="2 3">DSM 10502</strain>
    </source>
</reference>
<dbReference type="EMBL" id="FQUG01000013">
    <property type="protein sequence ID" value="SHF31298.1"/>
    <property type="molecule type" value="Genomic_DNA"/>
</dbReference>
<keyword evidence="1" id="KW-0812">Transmembrane</keyword>
<keyword evidence="3" id="KW-1185">Reference proteome</keyword>
<dbReference type="OrthoDB" id="2004310at2"/>
<keyword evidence="1" id="KW-0472">Membrane</keyword>
<proteinExistence type="predicted"/>
<evidence type="ECO:0008006" key="4">
    <source>
        <dbReference type="Google" id="ProtNLM"/>
    </source>
</evidence>
<protein>
    <recommendedName>
        <fullName evidence="4">WD40-like Beta Propeller Repeat</fullName>
    </recommendedName>
</protein>
<feature type="transmembrane region" description="Helical" evidence="1">
    <location>
        <begin position="14"/>
        <end position="36"/>
    </location>
</feature>
<dbReference type="RefSeq" id="WP_072936463.1">
    <property type="nucleotide sequence ID" value="NZ_FQUG01000013.1"/>
</dbReference>
<keyword evidence="1" id="KW-1133">Transmembrane helix</keyword>
<name>A0A1M5ALZ7_9FIRM</name>
<dbReference type="Proteomes" id="UP000184404">
    <property type="component" value="Unassembled WGS sequence"/>
</dbReference>
<gene>
    <name evidence="2" type="ORF">SAMN02745190_02366</name>
</gene>